<name>A0A3E2NTV7_9SPHI</name>
<protein>
    <submittedName>
        <fullName evidence="1">Uncharacterized protein</fullName>
    </submittedName>
</protein>
<dbReference type="EMBL" id="QWDE01000001">
    <property type="protein sequence ID" value="RFZ84351.1"/>
    <property type="molecule type" value="Genomic_DNA"/>
</dbReference>
<keyword evidence="2" id="KW-1185">Reference proteome</keyword>
<evidence type="ECO:0000313" key="1">
    <source>
        <dbReference type="EMBL" id="RFZ84351.1"/>
    </source>
</evidence>
<dbReference type="Proteomes" id="UP000260823">
    <property type="component" value="Unassembled WGS sequence"/>
</dbReference>
<comment type="caution">
    <text evidence="1">The sequence shown here is derived from an EMBL/GenBank/DDBJ whole genome shotgun (WGS) entry which is preliminary data.</text>
</comment>
<dbReference type="RefSeq" id="WP_117381241.1">
    <property type="nucleotide sequence ID" value="NZ_QWDE01000001.1"/>
</dbReference>
<gene>
    <name evidence="1" type="ORF">DYU05_01620</name>
</gene>
<accession>A0A3E2NTV7</accession>
<proteinExistence type="predicted"/>
<dbReference type="OrthoDB" id="769901at2"/>
<sequence length="79" mass="9409">MERHKLTITKDKELYQFEVSDHPHHEREQCKFDVFKDGELVASFDPDEQHILHVCKNLGKVPEEVLHLLADKIEAHHWI</sequence>
<reference evidence="1 2" key="1">
    <citation type="submission" date="2018-08" db="EMBL/GenBank/DDBJ databases">
        <title>Mucilaginibacter terrae sp. nov., isolated from manganese diggings.</title>
        <authorList>
            <person name="Huang Y."/>
            <person name="Zhou Z."/>
        </authorList>
    </citation>
    <scope>NUCLEOTIDE SEQUENCE [LARGE SCALE GENOMIC DNA]</scope>
    <source>
        <strain evidence="1 2">ZH6</strain>
    </source>
</reference>
<organism evidence="1 2">
    <name type="scientific">Mucilaginibacter terrenus</name>
    <dbReference type="NCBI Taxonomy" id="2482727"/>
    <lineage>
        <taxon>Bacteria</taxon>
        <taxon>Pseudomonadati</taxon>
        <taxon>Bacteroidota</taxon>
        <taxon>Sphingobacteriia</taxon>
        <taxon>Sphingobacteriales</taxon>
        <taxon>Sphingobacteriaceae</taxon>
        <taxon>Mucilaginibacter</taxon>
    </lineage>
</organism>
<dbReference type="AlphaFoldDB" id="A0A3E2NTV7"/>
<evidence type="ECO:0000313" key="2">
    <source>
        <dbReference type="Proteomes" id="UP000260823"/>
    </source>
</evidence>